<dbReference type="EMBL" id="FOBB01000004">
    <property type="protein sequence ID" value="SEM35770.1"/>
    <property type="molecule type" value="Genomic_DNA"/>
</dbReference>
<evidence type="ECO:0000259" key="1">
    <source>
        <dbReference type="Pfam" id="PF10988"/>
    </source>
</evidence>
<evidence type="ECO:0000313" key="2">
    <source>
        <dbReference type="EMBL" id="SEM35770.1"/>
    </source>
</evidence>
<dbReference type="Gene3D" id="2.160.20.120">
    <property type="match status" value="1"/>
</dbReference>
<organism evidence="2 3">
    <name type="scientific">Chitinophaga rupis</name>
    <dbReference type="NCBI Taxonomy" id="573321"/>
    <lineage>
        <taxon>Bacteria</taxon>
        <taxon>Pseudomonadati</taxon>
        <taxon>Bacteroidota</taxon>
        <taxon>Chitinophagia</taxon>
        <taxon>Chitinophagales</taxon>
        <taxon>Chitinophagaceae</taxon>
        <taxon>Chitinophaga</taxon>
    </lineage>
</organism>
<feature type="domain" description="Putative auto-transporter adhesin head GIN" evidence="1">
    <location>
        <begin position="46"/>
        <end position="228"/>
    </location>
</feature>
<proteinExistence type="predicted"/>
<dbReference type="PANTHER" id="PTHR39200">
    <property type="entry name" value="HYPOTHETICAL EXPORTED PROTEIN"/>
    <property type="match status" value="1"/>
</dbReference>
<keyword evidence="3" id="KW-1185">Reference proteome</keyword>
<dbReference type="PANTHER" id="PTHR39200:SF1">
    <property type="entry name" value="AUTO-TRANSPORTER ADHESIN HEAD GIN DOMAIN-CONTAINING PROTEIN-RELATED"/>
    <property type="match status" value="1"/>
</dbReference>
<reference evidence="2 3" key="1">
    <citation type="submission" date="2016-10" db="EMBL/GenBank/DDBJ databases">
        <authorList>
            <person name="de Groot N.N."/>
        </authorList>
    </citation>
    <scope>NUCLEOTIDE SEQUENCE [LARGE SCALE GENOMIC DNA]</scope>
    <source>
        <strain evidence="2 3">DSM 21039</strain>
    </source>
</reference>
<evidence type="ECO:0000313" key="3">
    <source>
        <dbReference type="Proteomes" id="UP000198984"/>
    </source>
</evidence>
<dbReference type="AlphaFoldDB" id="A0A1H7XPR2"/>
<gene>
    <name evidence="2" type="ORF">SAMN04488505_104153</name>
</gene>
<dbReference type="RefSeq" id="WP_089914685.1">
    <property type="nucleotide sequence ID" value="NZ_FOBB01000004.1"/>
</dbReference>
<name>A0A1H7XPR2_9BACT</name>
<sequence length="244" mass="25935">MKKSIWFLSFPLLAAIMVFSSFMVRQEHERVKGNGDVKQEKRTASAFKDIGTSGEFKVYIQQGNTHSIEVEAESNLLPYIVTEIDGKELEIKVKKGYSIKPTKPVNVYVTMEQINELSASGSGGFYSKGKLKTDELEISVSGAADTDLDLDAQKLKVAVSGAGNVKLKGSSTAANYSVSGKADIAAFDLQSDDVHIGISGSANASVNAAKKLEVGVSGMGNVKYKGNPAISQSVSGMGRISKEG</sequence>
<dbReference type="Proteomes" id="UP000198984">
    <property type="component" value="Unassembled WGS sequence"/>
</dbReference>
<dbReference type="STRING" id="573321.SAMN04488505_104153"/>
<dbReference type="OrthoDB" id="5585143at2"/>
<accession>A0A1H7XPR2</accession>
<dbReference type="Pfam" id="PF10988">
    <property type="entry name" value="DUF2807"/>
    <property type="match status" value="1"/>
</dbReference>
<dbReference type="InterPro" id="IPR021255">
    <property type="entry name" value="DUF2807"/>
</dbReference>
<protein>
    <submittedName>
        <fullName evidence="2">Putative auto-transporter adhesin, head GIN domain</fullName>
    </submittedName>
</protein>